<feature type="chain" id="PRO_5042239357" evidence="1">
    <location>
        <begin position="28"/>
        <end position="204"/>
    </location>
</feature>
<organism evidence="2 3">
    <name type="scientific">Penicillium canescens</name>
    <dbReference type="NCBI Taxonomy" id="5083"/>
    <lineage>
        <taxon>Eukaryota</taxon>
        <taxon>Fungi</taxon>
        <taxon>Dikarya</taxon>
        <taxon>Ascomycota</taxon>
        <taxon>Pezizomycotina</taxon>
        <taxon>Eurotiomycetes</taxon>
        <taxon>Eurotiomycetidae</taxon>
        <taxon>Eurotiales</taxon>
        <taxon>Aspergillaceae</taxon>
        <taxon>Penicillium</taxon>
    </lineage>
</organism>
<keyword evidence="3" id="KW-1185">Reference proteome</keyword>
<sequence length="204" mass="22470">MALRSPLFSLLLILCVLLFNQPNGVSATASTTARPYSARMADSIISRGQAILENQTDSSSLLQVGIFQTAIMELIKSPSGRYMEQNWKIYVSASADSVVDVVDNATKDARLPLDRLSVGRGLLYLYVLDATTPSARMGFLIKSKRDLRYDETGTSTYKKTLAALRASIDLQPRNIFGNRSVTIHGPVPSFTSPIRRLRQVLVLC</sequence>
<reference evidence="2" key="2">
    <citation type="submission" date="2023-01" db="EMBL/GenBank/DDBJ databases">
        <authorList>
            <person name="Petersen C."/>
        </authorList>
    </citation>
    <scope>NUCLEOTIDE SEQUENCE</scope>
    <source>
        <strain evidence="2">IBT 15450</strain>
    </source>
</reference>
<protein>
    <submittedName>
        <fullName evidence="2">Uncharacterized protein</fullName>
    </submittedName>
</protein>
<accession>A0AAD6I8V8</accession>
<dbReference type="Gene3D" id="1.50.10.10">
    <property type="match status" value="1"/>
</dbReference>
<dbReference type="EMBL" id="JAQJZL010000010">
    <property type="protein sequence ID" value="KAJ6035415.1"/>
    <property type="molecule type" value="Genomic_DNA"/>
</dbReference>
<reference evidence="2" key="1">
    <citation type="journal article" date="2023" name="IMA Fungus">
        <title>Comparative genomic study of the Penicillium genus elucidates a diverse pangenome and 15 lateral gene transfer events.</title>
        <authorList>
            <person name="Petersen C."/>
            <person name="Sorensen T."/>
            <person name="Nielsen M.R."/>
            <person name="Sondergaard T.E."/>
            <person name="Sorensen J.L."/>
            <person name="Fitzpatrick D.A."/>
            <person name="Frisvad J.C."/>
            <person name="Nielsen K.L."/>
        </authorList>
    </citation>
    <scope>NUCLEOTIDE SEQUENCE</scope>
    <source>
        <strain evidence="2">IBT 15450</strain>
    </source>
</reference>
<evidence type="ECO:0000313" key="2">
    <source>
        <dbReference type="EMBL" id="KAJ6035415.1"/>
    </source>
</evidence>
<proteinExistence type="predicted"/>
<dbReference type="AlphaFoldDB" id="A0AAD6I8V8"/>
<name>A0AAD6I8V8_PENCN</name>
<dbReference type="GO" id="GO:0005975">
    <property type="term" value="P:carbohydrate metabolic process"/>
    <property type="evidence" value="ECO:0007669"/>
    <property type="project" value="InterPro"/>
</dbReference>
<evidence type="ECO:0000313" key="3">
    <source>
        <dbReference type="Proteomes" id="UP001219568"/>
    </source>
</evidence>
<gene>
    <name evidence="2" type="ORF">N7460_009590</name>
</gene>
<keyword evidence="1" id="KW-0732">Signal</keyword>
<dbReference type="Proteomes" id="UP001219568">
    <property type="component" value="Unassembled WGS sequence"/>
</dbReference>
<comment type="caution">
    <text evidence="2">The sequence shown here is derived from an EMBL/GenBank/DDBJ whole genome shotgun (WGS) entry which is preliminary data.</text>
</comment>
<dbReference type="InterPro" id="IPR012341">
    <property type="entry name" value="6hp_glycosidase-like_sf"/>
</dbReference>
<evidence type="ECO:0000256" key="1">
    <source>
        <dbReference type="SAM" id="SignalP"/>
    </source>
</evidence>
<feature type="signal peptide" evidence="1">
    <location>
        <begin position="1"/>
        <end position="27"/>
    </location>
</feature>